<dbReference type="InterPro" id="IPR045851">
    <property type="entry name" value="AMP-bd_C_sf"/>
</dbReference>
<dbReference type="GO" id="GO:0005829">
    <property type="term" value="C:cytosol"/>
    <property type="evidence" value="ECO:0007669"/>
    <property type="project" value="TreeGrafter"/>
</dbReference>
<dbReference type="FunFam" id="2.30.38.10:FF:000001">
    <property type="entry name" value="Non-ribosomal peptide synthetase PvdI"/>
    <property type="match status" value="1"/>
</dbReference>
<dbReference type="SUPFAM" id="SSF47336">
    <property type="entry name" value="ACP-like"/>
    <property type="match status" value="1"/>
</dbReference>
<evidence type="ECO:0000259" key="5">
    <source>
        <dbReference type="Pfam" id="PF00550"/>
    </source>
</evidence>
<dbReference type="Gene3D" id="2.30.38.10">
    <property type="entry name" value="Luciferase, Domain 3"/>
    <property type="match status" value="1"/>
</dbReference>
<dbReference type="InterPro" id="IPR010071">
    <property type="entry name" value="AA_adenyl_dom"/>
</dbReference>
<dbReference type="Pfam" id="PF00550">
    <property type="entry name" value="PP-binding"/>
    <property type="match status" value="1"/>
</dbReference>
<proteinExistence type="predicted"/>
<organism evidence="8 9">
    <name type="scientific">Paractinoplanes rishiriensis</name>
    <dbReference type="NCBI Taxonomy" id="1050105"/>
    <lineage>
        <taxon>Bacteria</taxon>
        <taxon>Bacillati</taxon>
        <taxon>Actinomycetota</taxon>
        <taxon>Actinomycetes</taxon>
        <taxon>Micromonosporales</taxon>
        <taxon>Micromonosporaceae</taxon>
        <taxon>Paractinoplanes</taxon>
    </lineage>
</organism>
<dbReference type="AlphaFoldDB" id="A0A919MY79"/>
<feature type="domain" description="Carrier" evidence="5">
    <location>
        <begin position="924"/>
        <end position="991"/>
    </location>
</feature>
<reference evidence="8" key="1">
    <citation type="submission" date="2021-01" db="EMBL/GenBank/DDBJ databases">
        <title>Whole genome shotgun sequence of Actinoplanes rishiriensis NBRC 108556.</title>
        <authorList>
            <person name="Komaki H."/>
            <person name="Tamura T."/>
        </authorList>
    </citation>
    <scope>NUCLEOTIDE SEQUENCE</scope>
    <source>
        <strain evidence="8">NBRC 108556</strain>
    </source>
</reference>
<dbReference type="Gene3D" id="3.40.50.980">
    <property type="match status" value="2"/>
</dbReference>
<dbReference type="InterPro" id="IPR000873">
    <property type="entry name" value="AMP-dep_synth/lig_dom"/>
</dbReference>
<evidence type="ECO:0000259" key="4">
    <source>
        <dbReference type="Pfam" id="PF00501"/>
    </source>
</evidence>
<protein>
    <recommendedName>
        <fullName evidence="10">Amino acid adenylation domain-containing protein</fullName>
    </recommendedName>
</protein>
<dbReference type="NCBIfam" id="TIGR01733">
    <property type="entry name" value="AA-adenyl-dom"/>
    <property type="match status" value="1"/>
</dbReference>
<dbReference type="InterPro" id="IPR025110">
    <property type="entry name" value="AMP-bd_C"/>
</dbReference>
<evidence type="ECO:0008006" key="10">
    <source>
        <dbReference type="Google" id="ProtNLM"/>
    </source>
</evidence>
<dbReference type="Pfam" id="PF00668">
    <property type="entry name" value="Condensation"/>
    <property type="match status" value="1"/>
</dbReference>
<dbReference type="GO" id="GO:0031177">
    <property type="term" value="F:phosphopantetheine binding"/>
    <property type="evidence" value="ECO:0007669"/>
    <property type="project" value="TreeGrafter"/>
</dbReference>
<accession>A0A919MY79</accession>
<dbReference type="Pfam" id="PF13193">
    <property type="entry name" value="AMP-binding_C"/>
    <property type="match status" value="1"/>
</dbReference>
<keyword evidence="2" id="KW-0596">Phosphopantetheine</keyword>
<dbReference type="GO" id="GO:0043041">
    <property type="term" value="P:amino acid activation for nonribosomal peptide biosynthetic process"/>
    <property type="evidence" value="ECO:0007669"/>
    <property type="project" value="TreeGrafter"/>
</dbReference>
<feature type="domain" description="Condensation" evidence="6">
    <location>
        <begin position="4"/>
        <end position="294"/>
    </location>
</feature>
<gene>
    <name evidence="8" type="ORF">Ari01nite_69990</name>
</gene>
<comment type="caution">
    <text evidence="8">The sequence shown here is derived from an EMBL/GenBank/DDBJ whole genome shotgun (WGS) entry which is preliminary data.</text>
</comment>
<dbReference type="Gene3D" id="3.30.559.10">
    <property type="entry name" value="Chloramphenicol acetyltransferase-like domain"/>
    <property type="match status" value="1"/>
</dbReference>
<evidence type="ECO:0000256" key="1">
    <source>
        <dbReference type="ARBA" id="ARBA00001957"/>
    </source>
</evidence>
<dbReference type="SUPFAM" id="SSF52777">
    <property type="entry name" value="CoA-dependent acyltransferases"/>
    <property type="match status" value="2"/>
</dbReference>
<dbReference type="InterPro" id="IPR036736">
    <property type="entry name" value="ACP-like_sf"/>
</dbReference>
<dbReference type="GO" id="GO:0009239">
    <property type="term" value="P:enterobactin biosynthetic process"/>
    <property type="evidence" value="ECO:0007669"/>
    <property type="project" value="TreeGrafter"/>
</dbReference>
<dbReference type="PROSITE" id="PS00455">
    <property type="entry name" value="AMP_BINDING"/>
    <property type="match status" value="1"/>
</dbReference>
<dbReference type="FunFam" id="3.40.50.12780:FF:000012">
    <property type="entry name" value="Non-ribosomal peptide synthetase"/>
    <property type="match status" value="1"/>
</dbReference>
<evidence type="ECO:0000313" key="8">
    <source>
        <dbReference type="EMBL" id="GIE99534.1"/>
    </source>
</evidence>
<dbReference type="EMBL" id="BOMV01000073">
    <property type="protein sequence ID" value="GIE99534.1"/>
    <property type="molecule type" value="Genomic_DNA"/>
</dbReference>
<feature type="domain" description="AMP-dependent synthetase/ligase" evidence="4">
    <location>
        <begin position="421"/>
        <end position="764"/>
    </location>
</feature>
<dbReference type="Gene3D" id="1.10.1200.10">
    <property type="entry name" value="ACP-like"/>
    <property type="match status" value="1"/>
</dbReference>
<dbReference type="InterPro" id="IPR009081">
    <property type="entry name" value="PP-bd_ACP"/>
</dbReference>
<evidence type="ECO:0000256" key="3">
    <source>
        <dbReference type="ARBA" id="ARBA00022553"/>
    </source>
</evidence>
<dbReference type="CDD" id="cd05930">
    <property type="entry name" value="A_NRPS"/>
    <property type="match status" value="1"/>
</dbReference>
<dbReference type="RefSeq" id="WP_203786520.1">
    <property type="nucleotide sequence ID" value="NZ_BOMV01000073.1"/>
</dbReference>
<dbReference type="Proteomes" id="UP000636960">
    <property type="component" value="Unassembled WGS sequence"/>
</dbReference>
<dbReference type="FunFam" id="3.40.50.980:FF:000001">
    <property type="entry name" value="Non-ribosomal peptide synthetase"/>
    <property type="match status" value="1"/>
</dbReference>
<dbReference type="Pfam" id="PF00501">
    <property type="entry name" value="AMP-binding"/>
    <property type="match status" value="1"/>
</dbReference>
<comment type="cofactor">
    <cofactor evidence="1">
        <name>pantetheine 4'-phosphate</name>
        <dbReference type="ChEBI" id="CHEBI:47942"/>
    </cofactor>
</comment>
<dbReference type="Gene3D" id="3.30.559.30">
    <property type="entry name" value="Nonribosomal peptide synthetase, condensation domain"/>
    <property type="match status" value="1"/>
</dbReference>
<dbReference type="SUPFAM" id="SSF56801">
    <property type="entry name" value="Acetyl-CoA synthetase-like"/>
    <property type="match status" value="1"/>
</dbReference>
<evidence type="ECO:0000313" key="9">
    <source>
        <dbReference type="Proteomes" id="UP000636960"/>
    </source>
</evidence>
<dbReference type="GO" id="GO:0009366">
    <property type="term" value="C:enterobactin synthetase complex"/>
    <property type="evidence" value="ECO:0007669"/>
    <property type="project" value="TreeGrafter"/>
</dbReference>
<dbReference type="InterPro" id="IPR001242">
    <property type="entry name" value="Condensation_dom"/>
</dbReference>
<evidence type="ECO:0000259" key="7">
    <source>
        <dbReference type="Pfam" id="PF13193"/>
    </source>
</evidence>
<dbReference type="InterPro" id="IPR020845">
    <property type="entry name" value="AMP-binding_CS"/>
</dbReference>
<evidence type="ECO:0000256" key="2">
    <source>
        <dbReference type="ARBA" id="ARBA00022450"/>
    </source>
</evidence>
<keyword evidence="3" id="KW-0597">Phosphoprotein</keyword>
<evidence type="ECO:0000259" key="6">
    <source>
        <dbReference type="Pfam" id="PF00668"/>
    </source>
</evidence>
<name>A0A919MY79_9ACTN</name>
<dbReference type="PANTHER" id="PTHR45527:SF1">
    <property type="entry name" value="FATTY ACID SYNTHASE"/>
    <property type="match status" value="1"/>
</dbReference>
<dbReference type="GO" id="GO:0047527">
    <property type="term" value="F:2,3-dihydroxybenzoate-serine ligase activity"/>
    <property type="evidence" value="ECO:0007669"/>
    <property type="project" value="TreeGrafter"/>
</dbReference>
<dbReference type="InterPro" id="IPR023213">
    <property type="entry name" value="CAT-like_dom_sf"/>
</dbReference>
<dbReference type="PANTHER" id="PTHR45527">
    <property type="entry name" value="NONRIBOSOMAL PEPTIDE SYNTHETASE"/>
    <property type="match status" value="1"/>
</dbReference>
<dbReference type="Gene3D" id="3.30.300.30">
    <property type="match status" value="1"/>
</dbReference>
<dbReference type="GO" id="GO:0008610">
    <property type="term" value="P:lipid biosynthetic process"/>
    <property type="evidence" value="ECO:0007669"/>
    <property type="project" value="UniProtKB-ARBA"/>
</dbReference>
<sequence>MTGQPLSYAQEELWVGHHLSTRPDAHDLPITVRLHGRLDERRLADALTALAVRHPVLRTRVILTPAGPRQSTVPAAAVALAPDRTGEPLDLAAGDVLRARLRRVGADEHVLSISTHRVCLDEDSVPGLLAELFAAYRGEPVTGPPFRFADYAAEERRSRCGPALEPHLAYWAGLLDGASPLALAACRQRPRRPAGRAGRATLRIAAHIEEVRAAALAVLGAYCGQQDIVVGTSRSLRRGPGSPGWLGPFTEPVPVRIDLSGDPAFGTAVRRCAEAFDAADRHGEAPLGAVRRHLGGHVPPMAVTIGIGGPAPVLPQMPGLAIEPADPAPYIGTADLALVVTESADGVQLRADYNEELFDRSRIERLLRHVEVFAGAGVADPGRPLSRLPLLTGAERAEVLAGWQGPVVPYPREPVHRQVSAHARRDPGAVALRHQGAEMSYGELDRRARMLARRLRAEGVGRDDIVAVCLDRGFEVVVAMLGILQAGGAFAILDPAHPPQRSAFLLADTATRVVITSSDLRDRLPATADATVIRLDADWPAIERQPDSELLAEVADEHSLAYVLYTSGSTGRPKGALIEHGSLSNFVLWPRWLFGLGPHDRMVQHMALVFDFAEGEIFTALTCGAALVLLPDRVRTSPEALGRLIAEERITCVFGPPAVLNNVELQPCPDLRYVVVGGDVCTGDLVTRWNTPGRRFVNGYGPTEATVGCTAYECEHRRWQSPPPIGRAMPNRLTYILDAAMRPCPVGVVGELYIGGAGLARGYLNRPDLTRERFLADPFRPGHRIYRTGDLCMWSEDGQILFLGRADTQVKVNGLRVELEEIEAALTAQPGVHRAAVLAYRDGAGPTRLIAHVVTATGTVDGEALRGRLAETLPANLVPGQYLSLERLPLTNVGKVDRAALAALHHRDDPAAGRFQPPRTPAEQQVATLVGNILGSGANAVGVHESLLEASADPLLDLIRVTAAVNEAFGLTLTAPDVSEEPTVAGIARLVERVHGEAEAAAQDLLDEVERMSGEEVSRLTAGPGPA</sequence>
<feature type="domain" description="AMP-binding enzyme C-terminal" evidence="7">
    <location>
        <begin position="821"/>
        <end position="895"/>
    </location>
</feature>
<keyword evidence="9" id="KW-1185">Reference proteome</keyword>